<dbReference type="Gene3D" id="2.130.10.130">
    <property type="entry name" value="Integrin alpha, N-terminal"/>
    <property type="match status" value="1"/>
</dbReference>
<name>A0A399R666_9PROT</name>
<keyword evidence="1 2" id="KW-0732">Signal</keyword>
<dbReference type="InterPro" id="IPR013517">
    <property type="entry name" value="FG-GAP"/>
</dbReference>
<protein>
    <submittedName>
        <fullName evidence="3">VCBS repeat-containing protein</fullName>
    </submittedName>
</protein>
<dbReference type="RefSeq" id="WP_119377743.1">
    <property type="nucleotide sequence ID" value="NZ_QWFX01000016.1"/>
</dbReference>
<feature type="signal peptide" evidence="2">
    <location>
        <begin position="1"/>
        <end position="19"/>
    </location>
</feature>
<dbReference type="OrthoDB" id="1488578at2"/>
<dbReference type="AlphaFoldDB" id="A0A399R666"/>
<dbReference type="SUPFAM" id="SSF69318">
    <property type="entry name" value="Integrin alpha N-terminal domain"/>
    <property type="match status" value="1"/>
</dbReference>
<evidence type="ECO:0000256" key="2">
    <source>
        <dbReference type="SAM" id="SignalP"/>
    </source>
</evidence>
<dbReference type="PANTHER" id="PTHR46580">
    <property type="entry name" value="SENSOR KINASE-RELATED"/>
    <property type="match status" value="1"/>
</dbReference>
<dbReference type="Proteomes" id="UP000266385">
    <property type="component" value="Unassembled WGS sequence"/>
</dbReference>
<dbReference type="InterPro" id="IPR028994">
    <property type="entry name" value="Integrin_alpha_N"/>
</dbReference>
<sequence>MRRAGVSTLVLAMAACAHTPPTELSVADTPTRAQAPNGQFISWVEHRIDDEGMNGGVPIRGGDGLQMADMDGDGRADIVSVHEDSNHLRIAFATDDPDVWVNVTIGEGAEVAAIEDAAVGDLNGDGWPDLVAACEEAHLIYFENPGAAARSAPWQKLIPPVTQDRGSWLRTFIADVDGDGRMDVLGANKGASDIIDPSLPSAARPTSLFLIEGDPLEPSSWREQVLSRETVPNTAMPVDVDGDGDLDVLAAARLRQTMTMLENTWPREGGGIEVAPHPIKIAPGFKVPANWKGTSSGFQTDFADIDGDGRLDLAVAVHETPSAIEGTPLMAGLGWLKQPGSLDEPWVYHRIGDILPDVVIGIELADIDGDGDLDAVTGGYSGLNILKGGYSGASRDFDEPGVTPSSSAGRIAWFENSGDPAATWTRHDISRRVRGMYDAFIATDMDGDGDLDLVTTRGNSGEYDGVIWLEQVRSSGPRSAFAPARETESRALPLPPENWAENYETDMTLIAPNKAGE</sequence>
<accession>A0A399R666</accession>
<gene>
    <name evidence="3" type="ORF">D1223_18105</name>
</gene>
<dbReference type="PROSITE" id="PS51257">
    <property type="entry name" value="PROKAR_LIPOPROTEIN"/>
    <property type="match status" value="1"/>
</dbReference>
<feature type="chain" id="PRO_5017251563" evidence="2">
    <location>
        <begin position="20"/>
        <end position="517"/>
    </location>
</feature>
<dbReference type="EMBL" id="QWFX01000016">
    <property type="protein sequence ID" value="RIJ26850.1"/>
    <property type="molecule type" value="Genomic_DNA"/>
</dbReference>
<dbReference type="PANTHER" id="PTHR46580:SF4">
    <property type="entry name" value="ATP_GTP-BINDING PROTEIN"/>
    <property type="match status" value="1"/>
</dbReference>
<dbReference type="Pfam" id="PF13517">
    <property type="entry name" value="FG-GAP_3"/>
    <property type="match status" value="2"/>
</dbReference>
<proteinExistence type="predicted"/>
<comment type="caution">
    <text evidence="3">The sequence shown here is derived from an EMBL/GenBank/DDBJ whole genome shotgun (WGS) entry which is preliminary data.</text>
</comment>
<keyword evidence="4" id="KW-1185">Reference proteome</keyword>
<evidence type="ECO:0000313" key="3">
    <source>
        <dbReference type="EMBL" id="RIJ26850.1"/>
    </source>
</evidence>
<reference evidence="3 4" key="1">
    <citation type="submission" date="2018-08" db="EMBL/GenBank/DDBJ databases">
        <title>Henriciella mobilis sp. nov., isolated from seawater.</title>
        <authorList>
            <person name="Cheng H."/>
            <person name="Wu Y.-H."/>
            <person name="Xu X.-W."/>
            <person name="Guo L.-L."/>
        </authorList>
    </citation>
    <scope>NUCLEOTIDE SEQUENCE [LARGE SCALE GENOMIC DNA]</scope>
    <source>
        <strain evidence="3 4">JN25</strain>
    </source>
</reference>
<organism evidence="3 4">
    <name type="scientific">Henriciella mobilis</name>
    <dbReference type="NCBI Taxonomy" id="2305467"/>
    <lineage>
        <taxon>Bacteria</taxon>
        <taxon>Pseudomonadati</taxon>
        <taxon>Pseudomonadota</taxon>
        <taxon>Alphaproteobacteria</taxon>
        <taxon>Hyphomonadales</taxon>
        <taxon>Hyphomonadaceae</taxon>
        <taxon>Henriciella</taxon>
    </lineage>
</organism>
<evidence type="ECO:0000313" key="4">
    <source>
        <dbReference type="Proteomes" id="UP000266385"/>
    </source>
</evidence>
<evidence type="ECO:0000256" key="1">
    <source>
        <dbReference type="ARBA" id="ARBA00022729"/>
    </source>
</evidence>